<dbReference type="EMBL" id="DF977525">
    <property type="protein sequence ID" value="GAP92362.1"/>
    <property type="molecule type" value="Genomic_DNA"/>
</dbReference>
<feature type="transmembrane region" description="Helical" evidence="7">
    <location>
        <begin position="14"/>
        <end position="31"/>
    </location>
</feature>
<evidence type="ECO:0000256" key="6">
    <source>
        <dbReference type="ARBA" id="ARBA00023136"/>
    </source>
</evidence>
<gene>
    <name evidence="8" type="ORF">SAMD00023353_8000130</name>
</gene>
<sequence length="455" mass="52094">MGLAPISPRNRRRLMIYAGITILFLASFHVLRQSERGSLITTGSLRSPFSTDEKGHQRDPCASLEGLEDVFVIVRTGSNEVRQKLPPLLNTTLPCFRHYGIWSDMQEEFAGHHIMDALDEIEPALLRHHSDFEYYRQLQEHGKETALSGDVAGWTDAPNTNLGRDTPAWKLDKWKFLPSAKKAYQQRPTSKWYVFIECDTYVFWTSLLAYLSSIDASRPYYIGRQMNIGKELFAYGGAGIIISNSAMGKLVEQYTADLRTYNQLTIDQWAGDFILSRAMSDAGVEFSQIWPTLEGEMPSTLNLKSKSTKGRHLWCYYAASYHHMAPEDIYTYYDFDQAWNSEGRGLPRHGDIFRRLVYPKIKEHISEWDNLSSDKQSENASFAECREICEKQHDCVQFSLAGRTCKTMNGAKLGRQKLQEKESDERVDSGWILDRVKSLMEDLEASCSGQDWIIP</sequence>
<keyword evidence="8" id="KW-0808">Transferase</keyword>
<keyword evidence="6 7" id="KW-0472">Membrane</keyword>
<keyword evidence="5 7" id="KW-1133">Transmembrane helix</keyword>
<dbReference type="Gene3D" id="3.90.550.50">
    <property type="match status" value="1"/>
</dbReference>
<dbReference type="GO" id="GO:0016740">
    <property type="term" value="F:transferase activity"/>
    <property type="evidence" value="ECO:0007669"/>
    <property type="project" value="UniProtKB-KW"/>
</dbReference>
<dbReference type="PANTHER" id="PTHR23033:SF47">
    <property type="entry name" value="APPLE DOMAIN-CONTAINING PROTEIN-RELATED"/>
    <property type="match status" value="1"/>
</dbReference>
<dbReference type="PANTHER" id="PTHR23033">
    <property type="entry name" value="BETA1,3-GALACTOSYLTRANSFERASE"/>
    <property type="match status" value="1"/>
</dbReference>
<dbReference type="AlphaFoldDB" id="A0A1W2TUQ8"/>
<name>A0A1W2TUQ8_ROSNE</name>
<proteinExistence type="inferred from homology"/>
<evidence type="ECO:0000256" key="2">
    <source>
        <dbReference type="ARBA" id="ARBA00006462"/>
    </source>
</evidence>
<keyword evidence="3 7" id="KW-0812">Transmembrane</keyword>
<protein>
    <submittedName>
        <fullName evidence="8">Putative glycosyltransferase family 31 protein</fullName>
    </submittedName>
</protein>
<evidence type="ECO:0000256" key="1">
    <source>
        <dbReference type="ARBA" id="ARBA00004606"/>
    </source>
</evidence>
<accession>A0A1W2TUQ8</accession>
<dbReference type="Proteomes" id="UP000054516">
    <property type="component" value="Unassembled WGS sequence"/>
</dbReference>
<evidence type="ECO:0000313" key="8">
    <source>
        <dbReference type="EMBL" id="GAP92362.1"/>
    </source>
</evidence>
<dbReference type="OrthoDB" id="414175at2759"/>
<dbReference type="OMA" id="PMQIGET"/>
<evidence type="ECO:0000256" key="4">
    <source>
        <dbReference type="ARBA" id="ARBA00022968"/>
    </source>
</evidence>
<comment type="subcellular location">
    <subcellularLocation>
        <location evidence="1">Membrane</location>
        <topology evidence="1">Single-pass type II membrane protein</topology>
    </subcellularLocation>
</comment>
<reference evidence="8" key="1">
    <citation type="submission" date="2016-03" db="EMBL/GenBank/DDBJ databases">
        <title>Draft genome sequence of Rosellinia necatrix.</title>
        <authorList>
            <person name="Kanematsu S."/>
        </authorList>
    </citation>
    <scope>NUCLEOTIDE SEQUENCE [LARGE SCALE GENOMIC DNA]</scope>
    <source>
        <strain evidence="8">W97</strain>
    </source>
</reference>
<organism evidence="8">
    <name type="scientific">Rosellinia necatrix</name>
    <name type="common">White root-rot fungus</name>
    <dbReference type="NCBI Taxonomy" id="77044"/>
    <lineage>
        <taxon>Eukaryota</taxon>
        <taxon>Fungi</taxon>
        <taxon>Dikarya</taxon>
        <taxon>Ascomycota</taxon>
        <taxon>Pezizomycotina</taxon>
        <taxon>Sordariomycetes</taxon>
        <taxon>Xylariomycetidae</taxon>
        <taxon>Xylariales</taxon>
        <taxon>Xylariaceae</taxon>
        <taxon>Rosellinia</taxon>
    </lineage>
</organism>
<evidence type="ECO:0000256" key="5">
    <source>
        <dbReference type="ARBA" id="ARBA00022989"/>
    </source>
</evidence>
<dbReference type="InterPro" id="IPR026050">
    <property type="entry name" value="C1GALT1/C1GALT1_chp1"/>
</dbReference>
<evidence type="ECO:0000313" key="9">
    <source>
        <dbReference type="Proteomes" id="UP000054516"/>
    </source>
</evidence>
<keyword evidence="4" id="KW-0735">Signal-anchor</keyword>
<evidence type="ECO:0000256" key="3">
    <source>
        <dbReference type="ARBA" id="ARBA00022692"/>
    </source>
</evidence>
<dbReference type="STRING" id="77044.A0A1W2TUQ8"/>
<evidence type="ECO:0000256" key="7">
    <source>
        <dbReference type="SAM" id="Phobius"/>
    </source>
</evidence>
<keyword evidence="9" id="KW-1185">Reference proteome</keyword>
<dbReference type="GO" id="GO:0016020">
    <property type="term" value="C:membrane"/>
    <property type="evidence" value="ECO:0007669"/>
    <property type="project" value="UniProtKB-SubCell"/>
</dbReference>
<comment type="similarity">
    <text evidence="2">Belongs to the glycosyltransferase 31 family. Beta3-Gal-T subfamily.</text>
</comment>